<evidence type="ECO:0000313" key="3">
    <source>
        <dbReference type="Proteomes" id="UP000007259"/>
    </source>
</evidence>
<feature type="compositionally biased region" description="Basic and acidic residues" evidence="1">
    <location>
        <begin position="274"/>
        <end position="283"/>
    </location>
</feature>
<feature type="region of interest" description="Disordered" evidence="1">
    <location>
        <begin position="471"/>
        <end position="535"/>
    </location>
</feature>
<dbReference type="KEGG" id="lmi:LMXM_27_0950"/>
<feature type="region of interest" description="Disordered" evidence="1">
    <location>
        <begin position="549"/>
        <end position="576"/>
    </location>
</feature>
<feature type="region of interest" description="Disordered" evidence="1">
    <location>
        <begin position="397"/>
        <end position="442"/>
    </location>
</feature>
<protein>
    <submittedName>
        <fullName evidence="2">Uncharacterized protein</fullName>
    </submittedName>
</protein>
<evidence type="ECO:0000256" key="1">
    <source>
        <dbReference type="SAM" id="MobiDB-lite"/>
    </source>
</evidence>
<dbReference type="OMA" id="RCIHDEC"/>
<dbReference type="EMBL" id="FR799580">
    <property type="protein sequence ID" value="CBZ28192.1"/>
    <property type="molecule type" value="Genomic_DNA"/>
</dbReference>
<feature type="compositionally biased region" description="Basic and acidic residues" evidence="1">
    <location>
        <begin position="519"/>
        <end position="529"/>
    </location>
</feature>
<organism evidence="2 3">
    <name type="scientific">Leishmania mexicana (strain MHOM/GT/2001/U1103)</name>
    <dbReference type="NCBI Taxonomy" id="929439"/>
    <lineage>
        <taxon>Eukaryota</taxon>
        <taxon>Discoba</taxon>
        <taxon>Euglenozoa</taxon>
        <taxon>Kinetoplastea</taxon>
        <taxon>Metakinetoplastina</taxon>
        <taxon>Trypanosomatida</taxon>
        <taxon>Trypanosomatidae</taxon>
        <taxon>Leishmaniinae</taxon>
        <taxon>Leishmania</taxon>
    </lineage>
</organism>
<dbReference type="AlphaFoldDB" id="E9AYZ7"/>
<feature type="compositionally biased region" description="Polar residues" evidence="1">
    <location>
        <begin position="17"/>
        <end position="27"/>
    </location>
</feature>
<evidence type="ECO:0000313" key="2">
    <source>
        <dbReference type="EMBL" id="CBZ28192.1"/>
    </source>
</evidence>
<feature type="compositionally biased region" description="Polar residues" evidence="1">
    <location>
        <begin position="480"/>
        <end position="498"/>
    </location>
</feature>
<gene>
    <name evidence="2" type="ORF">LMXM_27_0950</name>
</gene>
<dbReference type="PhylomeDB" id="E9AYZ7"/>
<feature type="compositionally biased region" description="Polar residues" evidence="1">
    <location>
        <begin position="505"/>
        <end position="517"/>
    </location>
</feature>
<proteinExistence type="predicted"/>
<dbReference type="VEuPathDB" id="TriTrypDB:LmxM.27.0950"/>
<feature type="compositionally biased region" description="Basic and acidic residues" evidence="1">
    <location>
        <begin position="1"/>
        <end position="10"/>
    </location>
</feature>
<accession>E9AYZ7</accession>
<feature type="region of interest" description="Disordered" evidence="1">
    <location>
        <begin position="257"/>
        <end position="294"/>
    </location>
</feature>
<name>E9AYZ7_LEIMU</name>
<dbReference type="GeneID" id="13449891"/>
<keyword evidence="3" id="KW-1185">Reference proteome</keyword>
<dbReference type="RefSeq" id="XP_003876669.1">
    <property type="nucleotide sequence ID" value="XM_003876620.1"/>
</dbReference>
<sequence>MGRSRSDQNRATKVPVTGSSFATTQRAGKSVHLGPEMAPKEAKGKSAKPTKSMTTLHEQLLYLQALYPYASYDKLMAVIDNTNSADEAAEQAYEALNPDYNGFAYLKEQHDLFTSEKLPSAERATAFAGLRESLQERAASAFRPGHFGNLSQLQEYQDTVGLFIVDTSDWDRATLLPARDLAEMTFMDLPLLEEPTNYEAATATINGDSKDVNGLRREGWSQVCSTSLDTSNNATGFLDLQPSSKLHPVSNAASALLSGGNPGKYSHAPSCGASKERPRDERNGNSAAGDGGDSATASVVYVQRSDPPRAAPIIAWAPEAIRVGPAEAGRESEGILRVFDEATFLKGPLLRLATPPPASTEALPDAHMSPQESAVAVRPAVEGEAHEPVMNGLVGGQASALAAPPSPQTTFPLSMEEDGEAHEPFDPGSSAVPKRGGGDNVNEANTEELLRAEAPSASLSHHRRRTCLPETYTEVEPGATASTSTSMAHGTANGTRQISGGDDNAASSNAFCAQSSMRDAARKAHEPKPHPLTTAETVWQRMRNRIPIGNLISRSTSRQKPAVPPKKKSSNGRPNVVCSPGFALPRTAAREGASVLNGTTEGTERQQAAHNGCGDVPVDGNDAAERGVGAPYSERRSSTGTLAIPAAHAGCSSLDPVAFLKAEEERWDTIATMLTSYEEVFGPKSRCDLVRCIHDECPKLRDNVTVILQRLLHVVGKALRGKELVEGMTEEPLKVPLLGTILFSTSPIKLTELSFREDKCSIEFCEDGTRLQANLDLKAMSLEAIRFAYIGEVDAVRQARRARESQGRIPGSYWRAASRTRRGSELEQYTTGVTRGTATIKAADVRVKGRVCIWLMTSGKMHVAFQKTTVSVGSFRLSTTVTKLNVLCTLGAPILRLMIQRGIKQVLQSGHSL</sequence>
<feature type="compositionally biased region" description="Low complexity" evidence="1">
    <location>
        <begin position="284"/>
        <end position="294"/>
    </location>
</feature>
<feature type="region of interest" description="Disordered" evidence="1">
    <location>
        <begin position="1"/>
        <end position="51"/>
    </location>
</feature>
<dbReference type="Proteomes" id="UP000007259">
    <property type="component" value="Chromosome 27"/>
</dbReference>
<dbReference type="OrthoDB" id="273054at2759"/>
<reference evidence="2 3" key="1">
    <citation type="journal article" date="2011" name="Genome Res.">
        <title>Chromosome and gene copy number variation allow major structural change between species and strains of Leishmania.</title>
        <authorList>
            <person name="Rogers M.B."/>
            <person name="Hilley J.D."/>
            <person name="Dickens N.J."/>
            <person name="Wilkes J."/>
            <person name="Bates P.A."/>
            <person name="Depledge D.P."/>
            <person name="Harris D."/>
            <person name="Her Y."/>
            <person name="Herzyk P."/>
            <person name="Imamura H."/>
            <person name="Otto T.D."/>
            <person name="Sanders M."/>
            <person name="Seeger K."/>
            <person name="Dujardin J.C."/>
            <person name="Berriman M."/>
            <person name="Smith D.F."/>
            <person name="Hertz-Fowler C."/>
            <person name="Mottram J.C."/>
        </authorList>
    </citation>
    <scope>NUCLEOTIDE SEQUENCE [LARGE SCALE GENOMIC DNA]</scope>
    <source>
        <strain evidence="2 3">MHOM/GT/2001/U1103</strain>
    </source>
</reference>